<feature type="transmembrane region" description="Helical" evidence="1">
    <location>
        <begin position="28"/>
        <end position="50"/>
    </location>
</feature>
<protein>
    <submittedName>
        <fullName evidence="2">Uncharacterized protein</fullName>
    </submittedName>
</protein>
<gene>
    <name evidence="2" type="ORF">GCM10009102_30000</name>
</gene>
<accession>A0ABP3T2L3</accession>
<evidence type="ECO:0000256" key="1">
    <source>
        <dbReference type="SAM" id="Phobius"/>
    </source>
</evidence>
<feature type="transmembrane region" description="Helical" evidence="1">
    <location>
        <begin position="278"/>
        <end position="301"/>
    </location>
</feature>
<feature type="transmembrane region" description="Helical" evidence="1">
    <location>
        <begin position="203"/>
        <end position="222"/>
    </location>
</feature>
<dbReference type="Gene3D" id="1.20.1740.10">
    <property type="entry name" value="Amino acid/polyamine transporter I"/>
    <property type="match status" value="1"/>
</dbReference>
<keyword evidence="1" id="KW-1133">Transmembrane helix</keyword>
<dbReference type="Proteomes" id="UP001500238">
    <property type="component" value="Unassembled WGS sequence"/>
</dbReference>
<keyword evidence="1" id="KW-0812">Transmembrane</keyword>
<feature type="transmembrane region" description="Helical" evidence="1">
    <location>
        <begin position="167"/>
        <end position="191"/>
    </location>
</feature>
<feature type="transmembrane region" description="Helical" evidence="1">
    <location>
        <begin position="353"/>
        <end position="372"/>
    </location>
</feature>
<sequence length="402" mass="41969">MIVAIALGVALIVTLALTLSPFARSDGWRATVTPLASIIGSGFLICGPLLAREFGSAAILAMGLLLAIAYAAGWVIRFNITHVENHLADATFNDPIAWVARITQGVLALAYAVSVAYYLKLLAEFTLKPIAIDPAWQPVAANIIVTVIIALMTLLALGGSLRKVEHFAHGTVSIKIGIIAGMLVALGIAWAKGGMIEPLPPARISWASIPMLLGLIITVQGFETSRYLGHDYAAALRIKTMRHAQWIASAIYLAFIALLTPFLARAAATEGVAGILDIMEFIAPALGIFVLAGAVSSQLSAAVADSIGSGGLVNEVSRRKISVPLAFTLAGALAVLVVWLTDPFQVVALSSRAFALFYAMQCVLALLVSIRSGAGSTLYRVGFVAVGVICLVAVFVGAPAEG</sequence>
<evidence type="ECO:0000313" key="3">
    <source>
        <dbReference type="Proteomes" id="UP001500238"/>
    </source>
</evidence>
<feature type="transmembrane region" description="Helical" evidence="1">
    <location>
        <begin position="246"/>
        <end position="266"/>
    </location>
</feature>
<feature type="transmembrane region" description="Helical" evidence="1">
    <location>
        <begin position="378"/>
        <end position="398"/>
    </location>
</feature>
<name>A0ABP3T2L3_9SPHN</name>
<feature type="transmembrane region" description="Helical" evidence="1">
    <location>
        <begin position="321"/>
        <end position="341"/>
    </location>
</feature>
<feature type="transmembrane region" description="Helical" evidence="1">
    <location>
        <begin position="96"/>
        <end position="119"/>
    </location>
</feature>
<feature type="transmembrane region" description="Helical" evidence="1">
    <location>
        <begin position="139"/>
        <end position="161"/>
    </location>
</feature>
<keyword evidence="3" id="KW-1185">Reference proteome</keyword>
<reference evidence="3" key="1">
    <citation type="journal article" date="2019" name="Int. J. Syst. Evol. Microbiol.">
        <title>The Global Catalogue of Microorganisms (GCM) 10K type strain sequencing project: providing services to taxonomists for standard genome sequencing and annotation.</title>
        <authorList>
            <consortium name="The Broad Institute Genomics Platform"/>
            <consortium name="The Broad Institute Genome Sequencing Center for Infectious Disease"/>
            <person name="Wu L."/>
            <person name="Ma J."/>
        </authorList>
    </citation>
    <scope>NUCLEOTIDE SEQUENCE [LARGE SCALE GENOMIC DNA]</scope>
    <source>
        <strain evidence="3">JCM 14603</strain>
    </source>
</reference>
<organism evidence="2 3">
    <name type="scientific">Sphingomonas insulae</name>
    <dbReference type="NCBI Taxonomy" id="424800"/>
    <lineage>
        <taxon>Bacteria</taxon>
        <taxon>Pseudomonadati</taxon>
        <taxon>Pseudomonadota</taxon>
        <taxon>Alphaproteobacteria</taxon>
        <taxon>Sphingomonadales</taxon>
        <taxon>Sphingomonadaceae</taxon>
        <taxon>Sphingomonas</taxon>
    </lineage>
</organism>
<evidence type="ECO:0000313" key="2">
    <source>
        <dbReference type="EMBL" id="GAA0675691.1"/>
    </source>
</evidence>
<dbReference type="EMBL" id="BAAAES010000011">
    <property type="protein sequence ID" value="GAA0675691.1"/>
    <property type="molecule type" value="Genomic_DNA"/>
</dbReference>
<feature type="transmembrane region" description="Helical" evidence="1">
    <location>
        <begin position="57"/>
        <end position="76"/>
    </location>
</feature>
<comment type="caution">
    <text evidence="2">The sequence shown here is derived from an EMBL/GenBank/DDBJ whole genome shotgun (WGS) entry which is preliminary data.</text>
</comment>
<dbReference type="RefSeq" id="WP_163956748.1">
    <property type="nucleotide sequence ID" value="NZ_BAAAES010000011.1"/>
</dbReference>
<keyword evidence="1" id="KW-0472">Membrane</keyword>
<proteinExistence type="predicted"/>